<dbReference type="EMBL" id="VYZN01000029">
    <property type="protein sequence ID" value="KAE9534175.1"/>
    <property type="molecule type" value="Genomic_DNA"/>
</dbReference>
<name>A0A6G0TL23_APHGL</name>
<proteinExistence type="predicted"/>
<protein>
    <submittedName>
        <fullName evidence="1">Uncharacterized protein</fullName>
    </submittedName>
</protein>
<evidence type="ECO:0000313" key="2">
    <source>
        <dbReference type="Proteomes" id="UP000475862"/>
    </source>
</evidence>
<keyword evidence="2" id="KW-1185">Reference proteome</keyword>
<sequence length="217" mass="25547">MCVCIKKLFYTVDNLTSERTYTIYEVVRERKINREKSRKSTSSSKFTRKTAENNTYNAHAALVKYISHKTDCYSHIRLQSLLFLRKFLFFIFVTYTIVTCESSSKPIVELVHFKFNTFNSIILQWKVGGNCLESAHGVDQLIKNQDLALKEINFSYDKLKIYNMSNYLPYWPYTREQLHGQLLNMSDPSIIKSTNFNAKNPIKILVHDWLSSFHEKE</sequence>
<accession>A0A6G0TL23</accession>
<evidence type="ECO:0000313" key="1">
    <source>
        <dbReference type="EMBL" id="KAE9534175.1"/>
    </source>
</evidence>
<organism evidence="1 2">
    <name type="scientific">Aphis glycines</name>
    <name type="common">Soybean aphid</name>
    <dbReference type="NCBI Taxonomy" id="307491"/>
    <lineage>
        <taxon>Eukaryota</taxon>
        <taxon>Metazoa</taxon>
        <taxon>Ecdysozoa</taxon>
        <taxon>Arthropoda</taxon>
        <taxon>Hexapoda</taxon>
        <taxon>Insecta</taxon>
        <taxon>Pterygota</taxon>
        <taxon>Neoptera</taxon>
        <taxon>Paraneoptera</taxon>
        <taxon>Hemiptera</taxon>
        <taxon>Sternorrhyncha</taxon>
        <taxon>Aphidomorpha</taxon>
        <taxon>Aphidoidea</taxon>
        <taxon>Aphididae</taxon>
        <taxon>Aphidini</taxon>
        <taxon>Aphis</taxon>
        <taxon>Aphis</taxon>
    </lineage>
</organism>
<dbReference type="AlphaFoldDB" id="A0A6G0TL23"/>
<comment type="caution">
    <text evidence="1">The sequence shown here is derived from an EMBL/GenBank/DDBJ whole genome shotgun (WGS) entry which is preliminary data.</text>
</comment>
<gene>
    <name evidence="1" type="ORF">AGLY_008682</name>
</gene>
<reference evidence="1 2" key="1">
    <citation type="submission" date="2019-08" db="EMBL/GenBank/DDBJ databases">
        <title>The genome of the soybean aphid Biotype 1, its phylome, world population structure and adaptation to the North American continent.</title>
        <authorList>
            <person name="Giordano R."/>
            <person name="Donthu R.K."/>
            <person name="Hernandez A.G."/>
            <person name="Wright C.L."/>
            <person name="Zimin A.V."/>
        </authorList>
    </citation>
    <scope>NUCLEOTIDE SEQUENCE [LARGE SCALE GENOMIC DNA]</scope>
    <source>
        <tissue evidence="1">Whole aphids</tissue>
    </source>
</reference>
<dbReference type="Proteomes" id="UP000475862">
    <property type="component" value="Unassembled WGS sequence"/>
</dbReference>